<feature type="transmembrane region" description="Helical" evidence="7">
    <location>
        <begin position="227"/>
        <end position="249"/>
    </location>
</feature>
<feature type="transmembrane region" description="Helical" evidence="7">
    <location>
        <begin position="286"/>
        <end position="306"/>
    </location>
</feature>
<keyword evidence="3" id="KW-1003">Cell membrane</keyword>
<sequence>MLEILLKTLPFFALIGLGYGAARTRFFPEEATAYLTKFVFYFALSAMLFRFSATLSIDQIFDPQLAMAYLWGTAFVYGIAMLVAFLRGLDTPTAAIESQCAAIGNTGFLGVPMLAVLLGQQAVGPIILVLSIDLIVFSSALVILVTGSRGTGGMGAVLRTVLLGLVKNPMIVAIVLGLAFASTGLHLPAPASDFLTILGNAATPGALFAIGASLASKSAERLQVAGWLSFCKLVLHPGLVALGALVVFPADPYKASVAISAAALPVAGNVFILAQHYGVAPQRVSASILISTTLSILTVTGVIALVSA</sequence>
<evidence type="ECO:0000256" key="5">
    <source>
        <dbReference type="ARBA" id="ARBA00022989"/>
    </source>
</evidence>
<feature type="transmembrane region" description="Helical" evidence="7">
    <location>
        <begin position="255"/>
        <end position="274"/>
    </location>
</feature>
<comment type="subcellular location">
    <subcellularLocation>
        <location evidence="1">Membrane</location>
        <topology evidence="1">Multi-pass membrane protein</topology>
    </subcellularLocation>
</comment>
<dbReference type="OrthoDB" id="7329340at2"/>
<dbReference type="PANTHER" id="PTHR36838:SF3">
    <property type="entry name" value="TRANSPORTER AUXIN EFFLUX CARRIER EC FAMILY"/>
    <property type="match status" value="1"/>
</dbReference>
<evidence type="ECO:0000256" key="2">
    <source>
        <dbReference type="ARBA" id="ARBA00022448"/>
    </source>
</evidence>
<keyword evidence="4 7" id="KW-0812">Transmembrane</keyword>
<feature type="transmembrane region" description="Helical" evidence="7">
    <location>
        <begin position="69"/>
        <end position="89"/>
    </location>
</feature>
<accession>A0A1H3L3E9</accession>
<proteinExistence type="predicted"/>
<evidence type="ECO:0000313" key="8">
    <source>
        <dbReference type="EMBL" id="SDY58931.1"/>
    </source>
</evidence>
<dbReference type="GO" id="GO:0016020">
    <property type="term" value="C:membrane"/>
    <property type="evidence" value="ECO:0007669"/>
    <property type="project" value="UniProtKB-SubCell"/>
</dbReference>
<evidence type="ECO:0000256" key="3">
    <source>
        <dbReference type="ARBA" id="ARBA00022475"/>
    </source>
</evidence>
<name>A0A1H3L3E9_9RHOB</name>
<evidence type="ECO:0000313" key="9">
    <source>
        <dbReference type="Proteomes" id="UP000199286"/>
    </source>
</evidence>
<evidence type="ECO:0000256" key="7">
    <source>
        <dbReference type="SAM" id="Phobius"/>
    </source>
</evidence>
<evidence type="ECO:0000256" key="1">
    <source>
        <dbReference type="ARBA" id="ARBA00004141"/>
    </source>
</evidence>
<dbReference type="InterPro" id="IPR004776">
    <property type="entry name" value="Mem_transp_PIN-like"/>
</dbReference>
<dbReference type="PANTHER" id="PTHR36838">
    <property type="entry name" value="AUXIN EFFLUX CARRIER FAMILY PROTEIN"/>
    <property type="match status" value="1"/>
</dbReference>
<keyword evidence="5 7" id="KW-1133">Transmembrane helix</keyword>
<feature type="transmembrane region" description="Helical" evidence="7">
    <location>
        <begin position="101"/>
        <end position="120"/>
    </location>
</feature>
<reference evidence="8 9" key="1">
    <citation type="submission" date="2016-10" db="EMBL/GenBank/DDBJ databases">
        <authorList>
            <person name="de Groot N.N."/>
        </authorList>
    </citation>
    <scope>NUCLEOTIDE SEQUENCE [LARGE SCALE GENOMIC DNA]</scope>
    <source>
        <strain evidence="8 9">DSM 26880</strain>
    </source>
</reference>
<evidence type="ECO:0008006" key="10">
    <source>
        <dbReference type="Google" id="ProtNLM"/>
    </source>
</evidence>
<dbReference type="GO" id="GO:0055085">
    <property type="term" value="P:transmembrane transport"/>
    <property type="evidence" value="ECO:0007669"/>
    <property type="project" value="InterPro"/>
</dbReference>
<dbReference type="STRING" id="321339.SAMN05444340_11166"/>
<keyword evidence="6 7" id="KW-0472">Membrane</keyword>
<dbReference type="AlphaFoldDB" id="A0A1H3L3E9"/>
<dbReference type="RefSeq" id="WP_089883969.1">
    <property type="nucleotide sequence ID" value="NZ_FNPF01000011.1"/>
</dbReference>
<feature type="transmembrane region" description="Helical" evidence="7">
    <location>
        <begin position="38"/>
        <end position="57"/>
    </location>
</feature>
<gene>
    <name evidence="8" type="ORF">SAMN05444340_11166</name>
</gene>
<dbReference type="Proteomes" id="UP000199286">
    <property type="component" value="Unassembled WGS sequence"/>
</dbReference>
<dbReference type="Pfam" id="PF03547">
    <property type="entry name" value="Mem_trans"/>
    <property type="match status" value="2"/>
</dbReference>
<keyword evidence="2" id="KW-0813">Transport</keyword>
<organism evidence="8 9">
    <name type="scientific">Citreimonas salinaria</name>
    <dbReference type="NCBI Taxonomy" id="321339"/>
    <lineage>
        <taxon>Bacteria</taxon>
        <taxon>Pseudomonadati</taxon>
        <taxon>Pseudomonadota</taxon>
        <taxon>Alphaproteobacteria</taxon>
        <taxon>Rhodobacterales</taxon>
        <taxon>Roseobacteraceae</taxon>
        <taxon>Citreimonas</taxon>
    </lineage>
</organism>
<dbReference type="EMBL" id="FNPF01000011">
    <property type="protein sequence ID" value="SDY58931.1"/>
    <property type="molecule type" value="Genomic_DNA"/>
</dbReference>
<evidence type="ECO:0000256" key="6">
    <source>
        <dbReference type="ARBA" id="ARBA00023136"/>
    </source>
</evidence>
<evidence type="ECO:0000256" key="4">
    <source>
        <dbReference type="ARBA" id="ARBA00022692"/>
    </source>
</evidence>
<protein>
    <recommendedName>
        <fullName evidence="10">Malate transporter</fullName>
    </recommendedName>
</protein>
<keyword evidence="9" id="KW-1185">Reference proteome</keyword>
<feature type="transmembrane region" description="Helical" evidence="7">
    <location>
        <begin position="6"/>
        <end position="26"/>
    </location>
</feature>
<feature type="transmembrane region" description="Helical" evidence="7">
    <location>
        <begin position="126"/>
        <end position="145"/>
    </location>
</feature>
<feature type="transmembrane region" description="Helical" evidence="7">
    <location>
        <begin position="157"/>
        <end position="182"/>
    </location>
</feature>
<feature type="transmembrane region" description="Helical" evidence="7">
    <location>
        <begin position="194"/>
        <end position="215"/>
    </location>
</feature>